<evidence type="ECO:0000313" key="1">
    <source>
        <dbReference type="EMBL" id="KAJ8623642.1"/>
    </source>
</evidence>
<evidence type="ECO:0000313" key="2">
    <source>
        <dbReference type="Proteomes" id="UP001234297"/>
    </source>
</evidence>
<accession>A0ACC2KS77</accession>
<reference evidence="1 2" key="1">
    <citation type="journal article" date="2022" name="Hortic Res">
        <title>A haplotype resolved chromosomal level avocado genome allows analysis of novel avocado genes.</title>
        <authorList>
            <person name="Nath O."/>
            <person name="Fletcher S.J."/>
            <person name="Hayward A."/>
            <person name="Shaw L.M."/>
            <person name="Masouleh A.K."/>
            <person name="Furtado A."/>
            <person name="Henry R.J."/>
            <person name="Mitter N."/>
        </authorList>
    </citation>
    <scope>NUCLEOTIDE SEQUENCE [LARGE SCALE GENOMIC DNA]</scope>
    <source>
        <strain evidence="2">cv. Hass</strain>
    </source>
</reference>
<organism evidence="1 2">
    <name type="scientific">Persea americana</name>
    <name type="common">Avocado</name>
    <dbReference type="NCBI Taxonomy" id="3435"/>
    <lineage>
        <taxon>Eukaryota</taxon>
        <taxon>Viridiplantae</taxon>
        <taxon>Streptophyta</taxon>
        <taxon>Embryophyta</taxon>
        <taxon>Tracheophyta</taxon>
        <taxon>Spermatophyta</taxon>
        <taxon>Magnoliopsida</taxon>
        <taxon>Magnoliidae</taxon>
        <taxon>Laurales</taxon>
        <taxon>Lauraceae</taxon>
        <taxon>Persea</taxon>
    </lineage>
</organism>
<comment type="caution">
    <text evidence="1">The sequence shown here is derived from an EMBL/GenBank/DDBJ whole genome shotgun (WGS) entry which is preliminary data.</text>
</comment>
<keyword evidence="2" id="KW-1185">Reference proteome</keyword>
<gene>
    <name evidence="1" type="ORF">MRB53_032172</name>
</gene>
<proteinExistence type="predicted"/>
<dbReference type="Proteomes" id="UP001234297">
    <property type="component" value="Chromosome 11"/>
</dbReference>
<sequence>MGMGIPVDSGESRKAKAKARLFIKEMVMRNFKSYAGEKRVGPFHKSFTAVVGPNGTEKSNVIDAMLFVFGKRAKQIIDLDDGTYEAVAGSDFVITRVAFRDNSSKYYINDRASNFTEVTRKLKGKGVDLDNNRFLILQGEVEQISMMKPKAQGPHDEGFLEYLEDIIGTNQYVEKIGESYKQLDVLNEKRSGVVQMVKLAEKERDSLENVKNEAEAYMLKELTLLKWQEKATKLASDDAASRVVELQANVSSLEESLKDERVKIQESSNTLKDLELVHNKYLKRQEELDNDLRTCKNEFKEFERQDVKYREDLKHMKQKIEKLRDKLEKDSLKIEEVIKETESSKILIPKLEEEIPKLQQLLLNEEKILDEIKEQSKDETERHRFELAEVRAELEPWEKELIVHKGKLDVACTERTLLKEKHEAGRIAFEDALRQMKDTKDSITAKNAGIAKLQREIDENKRKALEAHKVEEECSSKQELLLPLEQIARQKVTELLSILELEKRDLGAIDAKYDIAISTACSGLDFIVVETTVAAQACVELLQRNNLGVATLMILEEQMPCHLHKLKEKVHPPEGVPPKDLDQATRIAYGGNNEFRRVVTMDDALFEKAGTMTSGGSRPSGGKMGTSIHASVSGEAIANAEKELAELAVAHLEMELAKSQTEIESLNVQYGYIEKQLQSLKVASQPSRDELDSLEELDNVVSLEEKELERLARGSKKLKEKASELQTNIENAGGEILKNQRLKVDKIQSDIDKNSTDINRHKVQVVTGQEMVKKLTKAIDESRKEQERVVAEKEKMVAVFKEIEQKAFIVQENYKRTQELIDKHGEVLNEAKEEYTKLKKTIDESRTAEVDTEYKLQDLKKLSKEWDAKGKGYRKRLDDLKVDLMEQIEQMQKDGMDPEKLQATLNSDTLNETRDLKRALEMVALLEAQLKDMNPNLDSISEYRKKASLYNQRVEDLTMMITLGGDAELELVDSLDPFSEGVVFSVRPPKKSWKNIANLSGGEKTLSSLALVFALHHYKPTPLYVMDEIDAALDFKNVSIVGHYVKDRTKDAQFLIISLRNNMFELADCLVGIYKTDNCTKSITINPGSFSICEKAARAAV</sequence>
<protein>
    <submittedName>
        <fullName evidence="1">Uncharacterized protein</fullName>
    </submittedName>
</protein>
<dbReference type="EMBL" id="CM056819">
    <property type="protein sequence ID" value="KAJ8623642.1"/>
    <property type="molecule type" value="Genomic_DNA"/>
</dbReference>
<name>A0ACC2KS77_PERAE</name>